<evidence type="ECO:0000313" key="2">
    <source>
        <dbReference type="Proteomes" id="UP000215914"/>
    </source>
</evidence>
<dbReference type="Proteomes" id="UP000215914">
    <property type="component" value="Chromosome 17"/>
</dbReference>
<evidence type="ECO:0000313" key="1">
    <source>
        <dbReference type="EMBL" id="OTF86776.1"/>
    </source>
</evidence>
<dbReference type="InParanoid" id="A0A251RQY7"/>
<reference evidence="2" key="1">
    <citation type="journal article" date="2017" name="Nature">
        <title>The sunflower genome provides insights into oil metabolism, flowering and Asterid evolution.</title>
        <authorList>
            <person name="Badouin H."/>
            <person name="Gouzy J."/>
            <person name="Grassa C.J."/>
            <person name="Murat F."/>
            <person name="Staton S.E."/>
            <person name="Cottret L."/>
            <person name="Lelandais-Briere C."/>
            <person name="Owens G.L."/>
            <person name="Carrere S."/>
            <person name="Mayjonade B."/>
            <person name="Legrand L."/>
            <person name="Gill N."/>
            <person name="Kane N.C."/>
            <person name="Bowers J.E."/>
            <person name="Hubner S."/>
            <person name="Bellec A."/>
            <person name="Berard A."/>
            <person name="Berges H."/>
            <person name="Blanchet N."/>
            <person name="Boniface M.C."/>
            <person name="Brunel D."/>
            <person name="Catrice O."/>
            <person name="Chaidir N."/>
            <person name="Claudel C."/>
            <person name="Donnadieu C."/>
            <person name="Faraut T."/>
            <person name="Fievet G."/>
            <person name="Helmstetter N."/>
            <person name="King M."/>
            <person name="Knapp S.J."/>
            <person name="Lai Z."/>
            <person name="Le Paslier M.C."/>
            <person name="Lippi Y."/>
            <person name="Lorenzon L."/>
            <person name="Mandel J.R."/>
            <person name="Marage G."/>
            <person name="Marchand G."/>
            <person name="Marquand E."/>
            <person name="Bret-Mestries E."/>
            <person name="Morien E."/>
            <person name="Nambeesan S."/>
            <person name="Nguyen T."/>
            <person name="Pegot-Espagnet P."/>
            <person name="Pouilly N."/>
            <person name="Raftis F."/>
            <person name="Sallet E."/>
            <person name="Schiex T."/>
            <person name="Thomas J."/>
            <person name="Vandecasteele C."/>
            <person name="Vares D."/>
            <person name="Vear F."/>
            <person name="Vautrin S."/>
            <person name="Crespi M."/>
            <person name="Mangin B."/>
            <person name="Burke J.M."/>
            <person name="Salse J."/>
            <person name="Munos S."/>
            <person name="Vincourt P."/>
            <person name="Rieseberg L.H."/>
            <person name="Langlade N.B."/>
        </authorList>
    </citation>
    <scope>NUCLEOTIDE SEQUENCE [LARGE SCALE GENOMIC DNA]</scope>
    <source>
        <strain evidence="2">cv. SF193</strain>
    </source>
</reference>
<gene>
    <name evidence="1" type="ORF">HannXRQ_Chr17g0554461</name>
</gene>
<dbReference type="AlphaFoldDB" id="A0A251RQY7"/>
<sequence length="69" mass="7774">MAAMVFSFAWSPRSQISSLFPANYNKPFPHKFLAHSQFSFSLSIGVFPAIGDLLPEFLSVSQHKNHFNT</sequence>
<proteinExistence type="predicted"/>
<name>A0A251RQY7_HELAN</name>
<protein>
    <submittedName>
        <fullName evidence="1">Uncharacterized protein</fullName>
    </submittedName>
</protein>
<accession>A0A251RQY7</accession>
<dbReference type="EMBL" id="CM007906">
    <property type="protein sequence ID" value="OTF86776.1"/>
    <property type="molecule type" value="Genomic_DNA"/>
</dbReference>
<keyword evidence="2" id="KW-1185">Reference proteome</keyword>
<organism evidence="1 2">
    <name type="scientific">Helianthus annuus</name>
    <name type="common">Common sunflower</name>
    <dbReference type="NCBI Taxonomy" id="4232"/>
    <lineage>
        <taxon>Eukaryota</taxon>
        <taxon>Viridiplantae</taxon>
        <taxon>Streptophyta</taxon>
        <taxon>Embryophyta</taxon>
        <taxon>Tracheophyta</taxon>
        <taxon>Spermatophyta</taxon>
        <taxon>Magnoliopsida</taxon>
        <taxon>eudicotyledons</taxon>
        <taxon>Gunneridae</taxon>
        <taxon>Pentapetalae</taxon>
        <taxon>asterids</taxon>
        <taxon>campanulids</taxon>
        <taxon>Asterales</taxon>
        <taxon>Asteraceae</taxon>
        <taxon>Asteroideae</taxon>
        <taxon>Heliantheae alliance</taxon>
        <taxon>Heliantheae</taxon>
        <taxon>Helianthus</taxon>
    </lineage>
</organism>